<organism evidence="2 3">
    <name type="scientific">Tissierella simiarum</name>
    <dbReference type="NCBI Taxonomy" id="2841534"/>
    <lineage>
        <taxon>Bacteria</taxon>
        <taxon>Bacillati</taxon>
        <taxon>Bacillota</taxon>
        <taxon>Tissierellia</taxon>
        <taxon>Tissierellales</taxon>
        <taxon>Tissierellaceae</taxon>
        <taxon>Tissierella</taxon>
    </lineage>
</organism>
<proteinExistence type="predicted"/>
<evidence type="ECO:0000313" key="3">
    <source>
        <dbReference type="Proteomes" id="UP000749471"/>
    </source>
</evidence>
<dbReference type="PANTHER" id="PTHR11735:SF11">
    <property type="entry name" value="TRNA THREONYLCARBAMOYLADENOSINE BIOSYNTHESIS PROTEIN TSAB"/>
    <property type="match status" value="1"/>
</dbReference>
<reference evidence="2 3" key="1">
    <citation type="submission" date="2021-06" db="EMBL/GenBank/DDBJ databases">
        <authorList>
            <person name="Sun Q."/>
            <person name="Li D."/>
        </authorList>
    </citation>
    <scope>NUCLEOTIDE SEQUENCE [LARGE SCALE GENOMIC DNA]</scope>
    <source>
        <strain evidence="2 3">MSJ-40</strain>
    </source>
</reference>
<evidence type="ECO:0000313" key="2">
    <source>
        <dbReference type="EMBL" id="MBU5437554.1"/>
    </source>
</evidence>
<keyword evidence="3" id="KW-1185">Reference proteome</keyword>
<dbReference type="RefSeq" id="WP_216517788.1">
    <property type="nucleotide sequence ID" value="NZ_JAHLPM010000004.1"/>
</dbReference>
<accession>A0ABS6E464</accession>
<evidence type="ECO:0000259" key="1">
    <source>
        <dbReference type="Pfam" id="PF00814"/>
    </source>
</evidence>
<sequence>MKKYYLGIDTSAYTTSISLIDEDNNIIKDLRKTLEVKENQKGLRQQDAVFQHINNFPILGKELFKDIDVTEINTISVSTKPRNISKSYMPVFVVGKGQALILSQALNTEYKEFSHQEGHIAAGMLGNKFKIGEKFLSFHISGGTTELLLVENKEDNLRIDLIGGSLDISIGQLIDRIGVYLGYRFPCGKKLDQLSKEGNIIDIRVPMSIKDLTWVNISGLENYFVNLIKIDKYPIEDIILTIFHTISIIVENLIINSLDHLRVERILITGGVSSNSYIRNCISSKLDKKGIETIFPPKNLCTDNGVGVAYLGKIKKISIEAF</sequence>
<comment type="caution">
    <text evidence="2">The sequence shown here is derived from an EMBL/GenBank/DDBJ whole genome shotgun (WGS) entry which is preliminary data.</text>
</comment>
<feature type="domain" description="Gcp-like" evidence="1">
    <location>
        <begin position="42"/>
        <end position="309"/>
    </location>
</feature>
<gene>
    <name evidence="2" type="ORF">KQI42_06020</name>
</gene>
<dbReference type="EMBL" id="JAHLPM010000004">
    <property type="protein sequence ID" value="MBU5437554.1"/>
    <property type="molecule type" value="Genomic_DNA"/>
</dbReference>
<dbReference type="Proteomes" id="UP000749471">
    <property type="component" value="Unassembled WGS sequence"/>
</dbReference>
<dbReference type="InterPro" id="IPR000905">
    <property type="entry name" value="Gcp-like_dom"/>
</dbReference>
<protein>
    <recommendedName>
        <fullName evidence="1">Gcp-like domain-containing protein</fullName>
    </recommendedName>
</protein>
<dbReference type="Pfam" id="PF00814">
    <property type="entry name" value="TsaD"/>
    <property type="match status" value="1"/>
</dbReference>
<dbReference type="PANTHER" id="PTHR11735">
    <property type="entry name" value="TRNA N6-ADENOSINE THREONYLCARBAMOYLTRANSFERASE"/>
    <property type="match status" value="1"/>
</dbReference>
<name>A0ABS6E464_9FIRM</name>